<gene>
    <name evidence="2" type="ORF">DWY11_11230</name>
</gene>
<keyword evidence="1" id="KW-1133">Transmembrane helix</keyword>
<comment type="caution">
    <text evidence="2">The sequence shown here is derived from an EMBL/GenBank/DDBJ whole genome shotgun (WGS) entry which is preliminary data.</text>
</comment>
<sequence length="225" mass="25199">MNMVIYNHSRNLNIAFGGVVLGELISLAHDFHFTKGLLWKFSATIPENLGTLISFVCGAILWMYLQQAWANHKVFKTVSISSLIAMEGLFCLFWILADKNLDWESASDGATLSLILVLFLFFAYLAINLYVGIVLIVKSERALRWGGILAIVELLFGIVLLVSGNTNNPVLSFFDSLLLILLNFSLKEGCLDELDEDEVEIGILQYAQMAYVLFIPFLLICSVMF</sequence>
<name>A0A3E5DXD9_9BACT</name>
<feature type="transmembrane region" description="Helical" evidence="1">
    <location>
        <begin position="109"/>
        <end position="131"/>
    </location>
</feature>
<evidence type="ECO:0000313" key="3">
    <source>
        <dbReference type="Proteomes" id="UP000283872"/>
    </source>
</evidence>
<protein>
    <submittedName>
        <fullName evidence="2">Uncharacterized protein</fullName>
    </submittedName>
</protein>
<feature type="transmembrane region" description="Helical" evidence="1">
    <location>
        <begin position="77"/>
        <end position="97"/>
    </location>
</feature>
<accession>A0A3E5DXD9</accession>
<dbReference type="Proteomes" id="UP000283872">
    <property type="component" value="Unassembled WGS sequence"/>
</dbReference>
<evidence type="ECO:0000256" key="1">
    <source>
        <dbReference type="SAM" id="Phobius"/>
    </source>
</evidence>
<dbReference type="AlphaFoldDB" id="A0A3E5DXD9"/>
<proteinExistence type="predicted"/>
<keyword evidence="1" id="KW-0812">Transmembrane</keyword>
<feature type="transmembrane region" description="Helical" evidence="1">
    <location>
        <begin position="203"/>
        <end position="224"/>
    </location>
</feature>
<feature type="transmembrane region" description="Helical" evidence="1">
    <location>
        <begin position="143"/>
        <end position="163"/>
    </location>
</feature>
<dbReference type="RefSeq" id="WP_117587539.1">
    <property type="nucleotide sequence ID" value="NZ_JAVRBH010000001.1"/>
</dbReference>
<dbReference type="EMBL" id="QRVA01000029">
    <property type="protein sequence ID" value="RGS13564.1"/>
    <property type="molecule type" value="Genomic_DNA"/>
</dbReference>
<organism evidence="2 3">
    <name type="scientific">Segatella copri</name>
    <dbReference type="NCBI Taxonomy" id="165179"/>
    <lineage>
        <taxon>Bacteria</taxon>
        <taxon>Pseudomonadati</taxon>
        <taxon>Bacteroidota</taxon>
        <taxon>Bacteroidia</taxon>
        <taxon>Bacteroidales</taxon>
        <taxon>Prevotellaceae</taxon>
        <taxon>Segatella</taxon>
    </lineage>
</organism>
<feature type="transmembrane region" description="Helical" evidence="1">
    <location>
        <begin position="49"/>
        <end position="65"/>
    </location>
</feature>
<evidence type="ECO:0000313" key="2">
    <source>
        <dbReference type="EMBL" id="RGS13564.1"/>
    </source>
</evidence>
<reference evidence="2 3" key="1">
    <citation type="submission" date="2018-08" db="EMBL/GenBank/DDBJ databases">
        <title>A genome reference for cultivated species of the human gut microbiota.</title>
        <authorList>
            <person name="Zou Y."/>
            <person name="Xue W."/>
            <person name="Luo G."/>
        </authorList>
    </citation>
    <scope>NUCLEOTIDE SEQUENCE [LARGE SCALE GENOMIC DNA]</scope>
    <source>
        <strain evidence="2 3">AF24-12</strain>
    </source>
</reference>
<keyword evidence="1" id="KW-0472">Membrane</keyword>
<feature type="transmembrane region" description="Helical" evidence="1">
    <location>
        <begin position="12"/>
        <end position="29"/>
    </location>
</feature>